<gene>
    <name evidence="1" type="ordered locus">Lcho_2254</name>
</gene>
<keyword evidence="2" id="KW-1185">Reference proteome</keyword>
<dbReference type="Proteomes" id="UP000001693">
    <property type="component" value="Chromosome"/>
</dbReference>
<dbReference type="EMBL" id="CP001013">
    <property type="protein sequence ID" value="ACB34520.1"/>
    <property type="molecule type" value="Genomic_DNA"/>
</dbReference>
<reference evidence="1 2" key="1">
    <citation type="submission" date="2008-03" db="EMBL/GenBank/DDBJ databases">
        <title>Complete sequence of Leptothrix cholodnii SP-6.</title>
        <authorList>
            <consortium name="US DOE Joint Genome Institute"/>
            <person name="Copeland A."/>
            <person name="Lucas S."/>
            <person name="Lapidus A."/>
            <person name="Glavina del Rio T."/>
            <person name="Dalin E."/>
            <person name="Tice H."/>
            <person name="Bruce D."/>
            <person name="Goodwin L."/>
            <person name="Pitluck S."/>
            <person name="Chertkov O."/>
            <person name="Brettin T."/>
            <person name="Detter J.C."/>
            <person name="Han C."/>
            <person name="Kuske C.R."/>
            <person name="Schmutz J."/>
            <person name="Larimer F."/>
            <person name="Land M."/>
            <person name="Hauser L."/>
            <person name="Kyrpides N."/>
            <person name="Lykidis A."/>
            <person name="Emerson D."/>
            <person name="Richardson P."/>
        </authorList>
    </citation>
    <scope>NUCLEOTIDE SEQUENCE [LARGE SCALE GENOMIC DNA]</scope>
    <source>
        <strain evidence="2">ATCC 51168 / LMG 8142 / SP-6</strain>
    </source>
</reference>
<organism evidence="1 2">
    <name type="scientific">Leptothrix cholodnii (strain ATCC 51168 / LMG 8142 / SP-6)</name>
    <name type="common">Leptothrix discophora (strain SP-6)</name>
    <dbReference type="NCBI Taxonomy" id="395495"/>
    <lineage>
        <taxon>Bacteria</taxon>
        <taxon>Pseudomonadati</taxon>
        <taxon>Pseudomonadota</taxon>
        <taxon>Betaproteobacteria</taxon>
        <taxon>Burkholderiales</taxon>
        <taxon>Sphaerotilaceae</taxon>
        <taxon>Leptothrix</taxon>
    </lineage>
</organism>
<proteinExistence type="predicted"/>
<dbReference type="STRING" id="395495.Lcho_2254"/>
<evidence type="ECO:0000313" key="2">
    <source>
        <dbReference type="Proteomes" id="UP000001693"/>
    </source>
</evidence>
<dbReference type="HOGENOM" id="CLU_2130382_0_0_4"/>
<dbReference type="AlphaFoldDB" id="B1Y3J2"/>
<sequence length="113" mass="12328">MDGITFVSLPDGATLPEGQPEQIEAQAAPLTAEQRDAIRAASPHVKLIGQRVVDHIRAMYSPDDEMYLARIGTGAALGVYELEAGEREELARYQAHVEACREWGRAQRVALGV</sequence>
<name>B1Y3J2_LEPCP</name>
<evidence type="ECO:0000313" key="1">
    <source>
        <dbReference type="EMBL" id="ACB34520.1"/>
    </source>
</evidence>
<dbReference type="KEGG" id="lch:Lcho_2254"/>
<protein>
    <submittedName>
        <fullName evidence="1">Uncharacterized protein</fullName>
    </submittedName>
</protein>
<accession>B1Y3J2</accession>